<gene>
    <name evidence="2" type="ORF">LRQ20_03185</name>
</gene>
<dbReference type="RefSeq" id="WP_231807708.1">
    <property type="nucleotide sequence ID" value="NZ_JAJOZG010000151.1"/>
</dbReference>
<sequence length="71" mass="7808">MTSDVLQQYEAALQRLINNQPASSGLKISRDGVAKAARQKSSFNGKHPRPKVRAQENKTKCVLIVKDDANS</sequence>
<keyword evidence="3" id="KW-1185">Reference proteome</keyword>
<reference evidence="2 3" key="1">
    <citation type="journal article" date="2022" name="Int. J. Syst. Evol. Microbiol.">
        <title>Pseudomonas petroselini sp. nov., a pathogen causing bacterial rot of parsley in Japan.</title>
        <authorList>
            <person name="Sawada H."/>
            <person name="Fujikawa T."/>
            <person name="Osada S."/>
            <person name="Satou M."/>
        </authorList>
    </citation>
    <scope>NUCLEOTIDE SEQUENCE [LARGE SCALE GENOMIC DNA]</scope>
    <source>
        <strain evidence="2 3">MAFF 311096</strain>
    </source>
</reference>
<protein>
    <submittedName>
        <fullName evidence="2">Uncharacterized protein</fullName>
    </submittedName>
</protein>
<evidence type="ECO:0000313" key="2">
    <source>
        <dbReference type="EMBL" id="MCD7037346.1"/>
    </source>
</evidence>
<evidence type="ECO:0000313" key="3">
    <source>
        <dbReference type="Proteomes" id="UP001154922"/>
    </source>
</evidence>
<name>A0ABS8QNV9_9PSED</name>
<organism evidence="2 3">
    <name type="scientific">Pseudomonas petroselini</name>
    <dbReference type="NCBI Taxonomy" id="2899822"/>
    <lineage>
        <taxon>Bacteria</taxon>
        <taxon>Pseudomonadati</taxon>
        <taxon>Pseudomonadota</taxon>
        <taxon>Gammaproteobacteria</taxon>
        <taxon>Pseudomonadales</taxon>
        <taxon>Pseudomonadaceae</taxon>
        <taxon>Pseudomonas</taxon>
    </lineage>
</organism>
<accession>A0ABS8QNV9</accession>
<reference evidence="2 3" key="2">
    <citation type="journal article" date="2023" name="Plant Pathol.">
        <title>Dismantling and reorganizing Pseudomonas marginalis sensu#lato.</title>
        <authorList>
            <person name="Sawada H."/>
            <person name="Fujikawa T."/>
            <person name="Satou M."/>
        </authorList>
    </citation>
    <scope>NUCLEOTIDE SEQUENCE [LARGE SCALE GENOMIC DNA]</scope>
    <source>
        <strain evidence="2 3">MAFF 311096</strain>
    </source>
</reference>
<dbReference type="Proteomes" id="UP001154922">
    <property type="component" value="Unassembled WGS sequence"/>
</dbReference>
<evidence type="ECO:0000256" key="1">
    <source>
        <dbReference type="SAM" id="MobiDB-lite"/>
    </source>
</evidence>
<proteinExistence type="predicted"/>
<comment type="caution">
    <text evidence="2">The sequence shown here is derived from an EMBL/GenBank/DDBJ whole genome shotgun (WGS) entry which is preliminary data.</text>
</comment>
<dbReference type="EMBL" id="JAJOZI010000011">
    <property type="protein sequence ID" value="MCD7037346.1"/>
    <property type="molecule type" value="Genomic_DNA"/>
</dbReference>
<feature type="region of interest" description="Disordered" evidence="1">
    <location>
        <begin position="24"/>
        <end position="57"/>
    </location>
</feature>